<dbReference type="Pfam" id="PF07690">
    <property type="entry name" value="MFS_1"/>
    <property type="match status" value="1"/>
</dbReference>
<keyword evidence="6" id="KW-1185">Reference proteome</keyword>
<proteinExistence type="predicted"/>
<dbReference type="InterPro" id="IPR050327">
    <property type="entry name" value="Proton-linked_MCT"/>
</dbReference>
<sequence length="348" mass="37782">MCKHCGYRLTTIIGSIIATIGFSSVYFYSAYPFFVVMASGVCGLGCGLAYLPTICIVTEYFNSKRALALGFAVCGSGLGTFLFAPLLNYLTNIYSWRGAMFLEGGLILNGCVCGAVFRPLTRSPVLIHPPITSHKAFNSPSKHLPEEGEGESSKMPGERATMPVTPSLFLRILRPLINAFSLYLLANATFLIFAASNFLTSLGFNAPFLFATDRAIQMRVEESRASFLVAAIGIGNTLGRVAFGALAMTRRIRIRLHLYNGSLVICGLITAISYWAVEYPLILTYYLAFGFFSGSYVTLFSVLLVDLLGVEFLKDSFGLSLLIMGVAVIVGPPIAGTRYSIKSMDNLE</sequence>
<feature type="transmembrane region" description="Helical" evidence="3">
    <location>
        <begin position="99"/>
        <end position="117"/>
    </location>
</feature>
<accession>A0ABR4Q2K5</accession>
<dbReference type="InterPro" id="IPR036259">
    <property type="entry name" value="MFS_trans_sf"/>
</dbReference>
<keyword evidence="3" id="KW-1133">Transmembrane helix</keyword>
<dbReference type="PROSITE" id="PS50850">
    <property type="entry name" value="MFS"/>
    <property type="match status" value="1"/>
</dbReference>
<feature type="transmembrane region" description="Helical" evidence="3">
    <location>
        <begin position="33"/>
        <end position="54"/>
    </location>
</feature>
<evidence type="ECO:0000313" key="6">
    <source>
        <dbReference type="Proteomes" id="UP001651158"/>
    </source>
</evidence>
<reference evidence="5 6" key="1">
    <citation type="journal article" date="2022" name="Front. Cell. Infect. Microbiol.">
        <title>The Genomes of Two Strains of Taenia crassiceps the Animal Model for the Study of Human Cysticercosis.</title>
        <authorList>
            <person name="Bobes R.J."/>
            <person name="Estrada K."/>
            <person name="Rios-Valencia D.G."/>
            <person name="Calderon-Gallegos A."/>
            <person name="de la Torre P."/>
            <person name="Carrero J.C."/>
            <person name="Sanchez-Flores A."/>
            <person name="Laclette J.P."/>
        </authorList>
    </citation>
    <scope>NUCLEOTIDE SEQUENCE [LARGE SCALE GENOMIC DNA]</scope>
    <source>
        <strain evidence="5">WFUcys</strain>
    </source>
</reference>
<feature type="transmembrane region" description="Helical" evidence="3">
    <location>
        <begin position="224"/>
        <end position="246"/>
    </location>
</feature>
<name>A0ABR4Q2K5_9CEST</name>
<comment type="subcellular location">
    <subcellularLocation>
        <location evidence="1">Membrane</location>
        <topology evidence="1">Multi-pass membrane protein</topology>
    </subcellularLocation>
</comment>
<evidence type="ECO:0000256" key="3">
    <source>
        <dbReference type="SAM" id="Phobius"/>
    </source>
</evidence>
<protein>
    <submittedName>
        <fullName evidence="5">Monocarboxylate transporter 12</fullName>
    </submittedName>
</protein>
<dbReference type="Proteomes" id="UP001651158">
    <property type="component" value="Unassembled WGS sequence"/>
</dbReference>
<gene>
    <name evidence="5" type="ORF">TcWFU_007265</name>
</gene>
<feature type="domain" description="Major facilitator superfamily (MFS) profile" evidence="4">
    <location>
        <begin position="1"/>
        <end position="348"/>
    </location>
</feature>
<organism evidence="5 6">
    <name type="scientific">Taenia crassiceps</name>
    <dbReference type="NCBI Taxonomy" id="6207"/>
    <lineage>
        <taxon>Eukaryota</taxon>
        <taxon>Metazoa</taxon>
        <taxon>Spiralia</taxon>
        <taxon>Lophotrochozoa</taxon>
        <taxon>Platyhelminthes</taxon>
        <taxon>Cestoda</taxon>
        <taxon>Eucestoda</taxon>
        <taxon>Cyclophyllidea</taxon>
        <taxon>Taeniidae</taxon>
        <taxon>Taenia</taxon>
    </lineage>
</organism>
<dbReference type="InterPro" id="IPR011701">
    <property type="entry name" value="MFS"/>
</dbReference>
<feature type="transmembrane region" description="Helical" evidence="3">
    <location>
        <begin position="258"/>
        <end position="277"/>
    </location>
</feature>
<feature type="transmembrane region" description="Helical" evidence="3">
    <location>
        <begin position="7"/>
        <end position="27"/>
    </location>
</feature>
<dbReference type="Gene3D" id="1.20.1250.20">
    <property type="entry name" value="MFS general substrate transporter like domains"/>
    <property type="match status" value="1"/>
</dbReference>
<keyword evidence="3" id="KW-0472">Membrane</keyword>
<evidence type="ECO:0000256" key="1">
    <source>
        <dbReference type="ARBA" id="ARBA00004141"/>
    </source>
</evidence>
<dbReference type="PANTHER" id="PTHR11360:SF284">
    <property type="entry name" value="EG:103B4.3 PROTEIN-RELATED"/>
    <property type="match status" value="1"/>
</dbReference>
<comment type="caution">
    <text evidence="5">The sequence shown here is derived from an EMBL/GenBank/DDBJ whole genome shotgun (WGS) entry which is preliminary data.</text>
</comment>
<feature type="region of interest" description="Disordered" evidence="2">
    <location>
        <begin position="136"/>
        <end position="160"/>
    </location>
</feature>
<dbReference type="EMBL" id="JAKROA010000016">
    <property type="protein sequence ID" value="KAL5103749.1"/>
    <property type="molecule type" value="Genomic_DNA"/>
</dbReference>
<dbReference type="PANTHER" id="PTHR11360">
    <property type="entry name" value="MONOCARBOXYLATE TRANSPORTER"/>
    <property type="match status" value="1"/>
</dbReference>
<dbReference type="SUPFAM" id="SSF103473">
    <property type="entry name" value="MFS general substrate transporter"/>
    <property type="match status" value="1"/>
</dbReference>
<evidence type="ECO:0000313" key="5">
    <source>
        <dbReference type="EMBL" id="KAL5103749.1"/>
    </source>
</evidence>
<feature type="transmembrane region" description="Helical" evidence="3">
    <location>
        <begin position="283"/>
        <end position="305"/>
    </location>
</feature>
<feature type="transmembrane region" description="Helical" evidence="3">
    <location>
        <begin position="180"/>
        <end position="204"/>
    </location>
</feature>
<dbReference type="InterPro" id="IPR020846">
    <property type="entry name" value="MFS_dom"/>
</dbReference>
<feature type="transmembrane region" description="Helical" evidence="3">
    <location>
        <begin position="66"/>
        <end position="87"/>
    </location>
</feature>
<evidence type="ECO:0000259" key="4">
    <source>
        <dbReference type="PROSITE" id="PS50850"/>
    </source>
</evidence>
<evidence type="ECO:0000256" key="2">
    <source>
        <dbReference type="SAM" id="MobiDB-lite"/>
    </source>
</evidence>
<keyword evidence="3" id="KW-0812">Transmembrane</keyword>
<feature type="transmembrane region" description="Helical" evidence="3">
    <location>
        <begin position="317"/>
        <end position="335"/>
    </location>
</feature>